<dbReference type="SUPFAM" id="SSF143456">
    <property type="entry name" value="VC0467-like"/>
    <property type="match status" value="1"/>
</dbReference>
<dbReference type="Gene3D" id="3.40.1740.10">
    <property type="entry name" value="VC0467-like"/>
    <property type="match status" value="1"/>
</dbReference>
<keyword evidence="4" id="KW-1185">Reference proteome</keyword>
<organism evidence="3 4">
    <name type="scientific">Mangrovivirga cuniculi</name>
    <dbReference type="NCBI Taxonomy" id="2715131"/>
    <lineage>
        <taxon>Bacteria</taxon>
        <taxon>Pseudomonadati</taxon>
        <taxon>Bacteroidota</taxon>
        <taxon>Cytophagia</taxon>
        <taxon>Cytophagales</taxon>
        <taxon>Mangrovivirgaceae</taxon>
        <taxon>Mangrovivirga</taxon>
    </lineage>
</organism>
<reference evidence="3 4" key="1">
    <citation type="submission" date="2018-04" db="EMBL/GenBank/DDBJ databases">
        <title>Complete genome uncultured novel isolate.</title>
        <authorList>
            <person name="Merlino G."/>
        </authorList>
    </citation>
    <scope>NUCLEOTIDE SEQUENCE [LARGE SCALE GENOMIC DNA]</scope>
    <source>
        <strain evidence="4">R1DC9</strain>
    </source>
</reference>
<dbReference type="AlphaFoldDB" id="A0A4D7JUG2"/>
<sequence>MEFFPKPGSVNPEKGSFLLSEPFLPDPNFERSVVLLCENNEDGSFGFVLNKPSILTLSEVLDEETAIDIPLYVGGPVQQDTLHFIHRRPDLVDEAVPLGNGIFWGGNFEQVVALLRSGIFIDEDFKFFIGYSGWSEGQLKKELEETSWIVSEETDPEIVFNHDSDQIWGDILKKMGGEFKMFANYPQDPRLN</sequence>
<accession>A0A4D7JUG2</accession>
<gene>
    <name evidence="3" type="ORF">DCC35_14215</name>
</gene>
<evidence type="ECO:0000256" key="2">
    <source>
        <dbReference type="HAMAP-Rule" id="MF_00758"/>
    </source>
</evidence>
<dbReference type="KEGG" id="fpf:DCC35_14215"/>
<protein>
    <recommendedName>
        <fullName evidence="2">UPF0301 protein DCC35_14215</fullName>
    </recommendedName>
</protein>
<dbReference type="PANTHER" id="PTHR30327:SF1">
    <property type="entry name" value="UPF0301 PROTEIN YQGE"/>
    <property type="match status" value="1"/>
</dbReference>
<comment type="similarity">
    <text evidence="1 2">Belongs to the UPF0301 (AlgH) family.</text>
</comment>
<dbReference type="HAMAP" id="MF_00758">
    <property type="entry name" value="UPF0301"/>
    <property type="match status" value="1"/>
</dbReference>
<evidence type="ECO:0000313" key="3">
    <source>
        <dbReference type="EMBL" id="QCK15816.1"/>
    </source>
</evidence>
<dbReference type="Pfam" id="PF02622">
    <property type="entry name" value="DUF179"/>
    <property type="match status" value="1"/>
</dbReference>
<dbReference type="GO" id="GO:0005829">
    <property type="term" value="C:cytosol"/>
    <property type="evidence" value="ECO:0007669"/>
    <property type="project" value="TreeGrafter"/>
</dbReference>
<proteinExistence type="inferred from homology"/>
<dbReference type="OrthoDB" id="9807486at2"/>
<evidence type="ECO:0000256" key="1">
    <source>
        <dbReference type="ARBA" id="ARBA00009600"/>
    </source>
</evidence>
<dbReference type="InterPro" id="IPR003774">
    <property type="entry name" value="AlgH-like"/>
</dbReference>
<dbReference type="EMBL" id="CP028923">
    <property type="protein sequence ID" value="QCK15816.1"/>
    <property type="molecule type" value="Genomic_DNA"/>
</dbReference>
<dbReference type="Proteomes" id="UP000298616">
    <property type="component" value="Chromosome"/>
</dbReference>
<evidence type="ECO:0000313" key="4">
    <source>
        <dbReference type="Proteomes" id="UP000298616"/>
    </source>
</evidence>
<name>A0A4D7JUG2_9BACT</name>
<dbReference type="PANTHER" id="PTHR30327">
    <property type="entry name" value="UNCHARACTERIZED PROTEIN YQGE"/>
    <property type="match status" value="1"/>
</dbReference>
<dbReference type="RefSeq" id="WP_137091413.1">
    <property type="nucleotide sequence ID" value="NZ_CP028923.1"/>
</dbReference>